<dbReference type="CDD" id="cd08177">
    <property type="entry name" value="MAR"/>
    <property type="match status" value="1"/>
</dbReference>
<dbReference type="InterPro" id="IPR056798">
    <property type="entry name" value="ADH_Fe_C"/>
</dbReference>
<comment type="similarity">
    <text evidence="1">Belongs to the iron-containing alcohol dehydrogenase family.</text>
</comment>
<gene>
    <name evidence="6" type="ORF">AS156_09475</name>
</gene>
<evidence type="ECO:0000259" key="4">
    <source>
        <dbReference type="Pfam" id="PF00465"/>
    </source>
</evidence>
<name>A0A109JQ76_9BRAD</name>
<dbReference type="GO" id="GO:0018506">
    <property type="term" value="F:maleylacetate reductase activity"/>
    <property type="evidence" value="ECO:0007669"/>
    <property type="project" value="InterPro"/>
</dbReference>
<accession>A0A109JQ76</accession>
<dbReference type="AlphaFoldDB" id="A0A109JQ76"/>
<protein>
    <submittedName>
        <fullName evidence="6">Maleylacetate reductase</fullName>
    </submittedName>
</protein>
<dbReference type="InterPro" id="IPR034786">
    <property type="entry name" value="MAR"/>
</dbReference>
<dbReference type="RefSeq" id="WP_066509472.1">
    <property type="nucleotide sequence ID" value="NZ_LNCU01000081.1"/>
</dbReference>
<dbReference type="PANTHER" id="PTHR11496:SF102">
    <property type="entry name" value="ALCOHOL DEHYDROGENASE 4"/>
    <property type="match status" value="1"/>
</dbReference>
<dbReference type="Proteomes" id="UP000057737">
    <property type="component" value="Unassembled WGS sequence"/>
</dbReference>
<feature type="domain" description="Fe-containing alcohol dehydrogenase-like C-terminal" evidence="5">
    <location>
        <begin position="166"/>
        <end position="347"/>
    </location>
</feature>
<evidence type="ECO:0000256" key="3">
    <source>
        <dbReference type="ARBA" id="ARBA00023027"/>
    </source>
</evidence>
<evidence type="ECO:0000313" key="6">
    <source>
        <dbReference type="EMBL" id="KWV52974.1"/>
    </source>
</evidence>
<keyword evidence="3" id="KW-0520">NAD</keyword>
<dbReference type="SUPFAM" id="SSF56796">
    <property type="entry name" value="Dehydroquinate synthase-like"/>
    <property type="match status" value="1"/>
</dbReference>
<dbReference type="InterPro" id="IPR001670">
    <property type="entry name" value="ADH_Fe/GldA"/>
</dbReference>
<dbReference type="Pfam" id="PF25137">
    <property type="entry name" value="ADH_Fe_C"/>
    <property type="match status" value="1"/>
</dbReference>
<dbReference type="InterPro" id="IPR039697">
    <property type="entry name" value="Alcohol_dehydrogenase_Fe"/>
</dbReference>
<organism evidence="6 7">
    <name type="scientific">Bradyrhizobium macuxiense</name>
    <dbReference type="NCBI Taxonomy" id="1755647"/>
    <lineage>
        <taxon>Bacteria</taxon>
        <taxon>Pseudomonadati</taxon>
        <taxon>Pseudomonadota</taxon>
        <taxon>Alphaproteobacteria</taxon>
        <taxon>Hyphomicrobiales</taxon>
        <taxon>Nitrobacteraceae</taxon>
        <taxon>Bradyrhizobium</taxon>
    </lineage>
</organism>
<keyword evidence="2" id="KW-0560">Oxidoreductase</keyword>
<dbReference type="GO" id="GO:0004022">
    <property type="term" value="F:alcohol dehydrogenase (NAD+) activity"/>
    <property type="evidence" value="ECO:0007669"/>
    <property type="project" value="TreeGrafter"/>
</dbReference>
<dbReference type="Gene3D" id="1.20.1090.10">
    <property type="entry name" value="Dehydroquinate synthase-like - alpha domain"/>
    <property type="match status" value="1"/>
</dbReference>
<evidence type="ECO:0000313" key="7">
    <source>
        <dbReference type="Proteomes" id="UP000057737"/>
    </source>
</evidence>
<proteinExistence type="inferred from homology"/>
<dbReference type="OrthoDB" id="3812122at2"/>
<keyword evidence="7" id="KW-1185">Reference proteome</keyword>
<reference evidence="6 7" key="1">
    <citation type="submission" date="2015-11" db="EMBL/GenBank/DDBJ databases">
        <title>Draft Genome Sequence of the Strain BR 10303 (Bradyrhizobium sp.) isolated from nodules of Centrolobium paraense.</title>
        <authorList>
            <person name="Zelli J.E."/>
            <person name="Simoes-Araujo J.L."/>
            <person name="Barauna A.C."/>
            <person name="Silva K."/>
        </authorList>
    </citation>
    <scope>NUCLEOTIDE SEQUENCE [LARGE SCALE GENOMIC DNA]</scope>
    <source>
        <strain evidence="6 7">BR 10303</strain>
    </source>
</reference>
<evidence type="ECO:0000259" key="5">
    <source>
        <dbReference type="Pfam" id="PF25137"/>
    </source>
</evidence>
<comment type="caution">
    <text evidence="6">The sequence shown here is derived from an EMBL/GenBank/DDBJ whole genome shotgun (WGS) entry which is preliminary data.</text>
</comment>
<dbReference type="Pfam" id="PF00465">
    <property type="entry name" value="Fe-ADH"/>
    <property type="match status" value="1"/>
</dbReference>
<sequence length="355" mass="37216">MSQSFTYQVSPMRVVFGVGTIADLADELERLNITRALVLASRRQHAELGDLAALTGGRMAGLFEGAVVHTPVAVTEQAMQVVRDLKPDGVVAIGAGAATGLSKAIALRTDLPQLILPTSYAGSEMTPVLGETVDGVKTTQSSPKILPEAVIYDVNLTVSMPAQFSAISGLNAIAHAAEALYARDGNPITSLMAEEAIAKLASSLPEVMARPRDLEVRSDALYGAWLCAVCLGTVGMALHHKLCHTVGALFDLPHAETHAVLLPHTIAYNTPAAPDAIGRAAKALGAPDAADGLFELSARLGAPRSLAEIGMPEDGIARAAELATRNPYWNPRPIEQAGIYDLLKRAWAGARPQAG</sequence>
<dbReference type="PANTHER" id="PTHR11496">
    <property type="entry name" value="ALCOHOL DEHYDROGENASE"/>
    <property type="match status" value="1"/>
</dbReference>
<dbReference type="GO" id="GO:0046872">
    <property type="term" value="F:metal ion binding"/>
    <property type="evidence" value="ECO:0007669"/>
    <property type="project" value="InterPro"/>
</dbReference>
<evidence type="ECO:0000256" key="1">
    <source>
        <dbReference type="ARBA" id="ARBA00007358"/>
    </source>
</evidence>
<dbReference type="EMBL" id="LNCU01000081">
    <property type="protein sequence ID" value="KWV52974.1"/>
    <property type="molecule type" value="Genomic_DNA"/>
</dbReference>
<dbReference type="Gene3D" id="3.40.50.1970">
    <property type="match status" value="1"/>
</dbReference>
<feature type="domain" description="Alcohol dehydrogenase iron-type/glycerol dehydrogenase GldA" evidence="4">
    <location>
        <begin position="11"/>
        <end position="153"/>
    </location>
</feature>
<evidence type="ECO:0000256" key="2">
    <source>
        <dbReference type="ARBA" id="ARBA00023002"/>
    </source>
</evidence>